<dbReference type="HOGENOM" id="CLU_3058698_0_0_10"/>
<dbReference type="Proteomes" id="UP000016496">
    <property type="component" value="Unassembled WGS sequence"/>
</dbReference>
<comment type="caution">
    <text evidence="1">The sequence shown here is derived from an EMBL/GenBank/DDBJ whole genome shotgun (WGS) entry which is preliminary data.</text>
</comment>
<reference evidence="1 2" key="1">
    <citation type="submission" date="2013-08" db="EMBL/GenBank/DDBJ databases">
        <authorList>
            <person name="Weinstock G."/>
            <person name="Sodergren E."/>
            <person name="Wylie T."/>
            <person name="Fulton L."/>
            <person name="Fulton R."/>
            <person name="Fronick C."/>
            <person name="O'Laughlin M."/>
            <person name="Godfrey J."/>
            <person name="Miner T."/>
            <person name="Herter B."/>
            <person name="Appelbaum E."/>
            <person name="Cordes M."/>
            <person name="Lek S."/>
            <person name="Wollam A."/>
            <person name="Pepin K.H."/>
            <person name="Palsikar V.B."/>
            <person name="Mitreva M."/>
            <person name="Wilson R.K."/>
        </authorList>
    </citation>
    <scope>NUCLEOTIDE SEQUENCE [LARGE SCALE GENOMIC DNA]</scope>
    <source>
        <strain evidence="1 2">F0041</strain>
    </source>
</reference>
<accession>U2CW94</accession>
<gene>
    <name evidence="1" type="ORF">HMPREF1981_00287</name>
</gene>
<dbReference type="EMBL" id="AWSV01000021">
    <property type="protein sequence ID" value="ERI88820.1"/>
    <property type="molecule type" value="Genomic_DNA"/>
</dbReference>
<dbReference type="AlphaFoldDB" id="U2CW94"/>
<proteinExistence type="predicted"/>
<protein>
    <submittedName>
        <fullName evidence="1">Uncharacterized protein</fullName>
    </submittedName>
</protein>
<name>U2CW94_9BACE</name>
<evidence type="ECO:0000313" key="1">
    <source>
        <dbReference type="EMBL" id="ERI88820.1"/>
    </source>
</evidence>
<sequence length="53" mass="6300">MTSDASFDGRKKKQVAPKLFLQKVRRVVGSWRRKRKADRKLFPQKVRKVVASW</sequence>
<evidence type="ECO:0000313" key="2">
    <source>
        <dbReference type="Proteomes" id="UP000016496"/>
    </source>
</evidence>
<organism evidence="1 2">
    <name type="scientific">Bacteroides pyogenes F0041</name>
    <dbReference type="NCBI Taxonomy" id="1321819"/>
    <lineage>
        <taxon>Bacteria</taxon>
        <taxon>Pseudomonadati</taxon>
        <taxon>Bacteroidota</taxon>
        <taxon>Bacteroidia</taxon>
        <taxon>Bacteroidales</taxon>
        <taxon>Bacteroidaceae</taxon>
        <taxon>Bacteroides</taxon>
    </lineage>
</organism>